<feature type="compositionally biased region" description="Pro residues" evidence="1">
    <location>
        <begin position="42"/>
        <end position="52"/>
    </location>
</feature>
<evidence type="ECO:0000313" key="3">
    <source>
        <dbReference type="Proteomes" id="UP000266272"/>
    </source>
</evidence>
<reference evidence="2 3" key="1">
    <citation type="journal article" date="2018" name="PLoS Pathog.">
        <title>Evolution of structural diversity of trichothecenes, a family of toxins produced by plant pathogenic and entomopathogenic fungi.</title>
        <authorList>
            <person name="Proctor R.H."/>
            <person name="McCormick S.P."/>
            <person name="Kim H.S."/>
            <person name="Cardoza R.E."/>
            <person name="Stanley A.M."/>
            <person name="Lindo L."/>
            <person name="Kelly A."/>
            <person name="Brown D.W."/>
            <person name="Lee T."/>
            <person name="Vaughan M.M."/>
            <person name="Alexander N.J."/>
            <person name="Busman M."/>
            <person name="Gutierrez S."/>
        </authorList>
    </citation>
    <scope>NUCLEOTIDE SEQUENCE [LARGE SCALE GENOMIC DNA]</scope>
    <source>
        <strain evidence="2 3">IBT 40837</strain>
    </source>
</reference>
<evidence type="ECO:0000313" key="2">
    <source>
        <dbReference type="EMBL" id="RFU75070.1"/>
    </source>
</evidence>
<comment type="caution">
    <text evidence="2">The sequence shown here is derived from an EMBL/GenBank/DDBJ whole genome shotgun (WGS) entry which is preliminary data.</text>
</comment>
<feature type="compositionally biased region" description="Basic and acidic residues" evidence="1">
    <location>
        <begin position="303"/>
        <end position="314"/>
    </location>
</feature>
<feature type="region of interest" description="Disordered" evidence="1">
    <location>
        <begin position="382"/>
        <end position="402"/>
    </location>
</feature>
<protein>
    <submittedName>
        <fullName evidence="2">Uncharacterized protein</fullName>
    </submittedName>
</protein>
<accession>A0A395NGD5</accession>
<sequence>MSSQTLRSVYRARPELGQAGYALKGYFRQFSTTQSQLDEAPPSDPNAKPPPTARQRTRAAASEINALVKNRSGGQGAQKPAGSPAASAQPRVIDVRSLPRGGMLRGRGGLRGRGRGGPAAAGAAAPRAASPSGNRFAGVANRGRTSAIGAGRGGQAGAGRGGGRTGAGKGRTAKKTEGGERGNKAAGAAGPRGKRQDPFERMDPQEQQFDDAMRFGTKTGYSPLLTKEALAAFVPAIPATKEGRLAAVMENLSILGGRADPVGVPQNLQARNYAEEVEGNGARFFADVKGREAAERHLQEKRTQQLQAEGKEEASGEQQKQPIIQDAEDAVKKVILEQAVEGKHETPRFATDPVGIARAWHLRAGTYTQKDVESFEKKLTSLLGAGGKGGKNANANAKAKAS</sequence>
<gene>
    <name evidence="2" type="ORF">TARUN_7169</name>
</gene>
<feature type="compositionally biased region" description="Gly residues" evidence="1">
    <location>
        <begin position="150"/>
        <end position="169"/>
    </location>
</feature>
<feature type="compositionally biased region" description="Low complexity" evidence="1">
    <location>
        <begin position="391"/>
        <end position="402"/>
    </location>
</feature>
<feature type="compositionally biased region" description="Basic and acidic residues" evidence="1">
    <location>
        <begin position="174"/>
        <end position="183"/>
    </location>
</feature>
<feature type="region of interest" description="Disordered" evidence="1">
    <location>
        <begin position="32"/>
        <end position="211"/>
    </location>
</feature>
<dbReference type="Proteomes" id="UP000266272">
    <property type="component" value="Unassembled WGS sequence"/>
</dbReference>
<name>A0A395NGD5_TRIAR</name>
<organism evidence="2 3">
    <name type="scientific">Trichoderma arundinaceum</name>
    <dbReference type="NCBI Taxonomy" id="490622"/>
    <lineage>
        <taxon>Eukaryota</taxon>
        <taxon>Fungi</taxon>
        <taxon>Dikarya</taxon>
        <taxon>Ascomycota</taxon>
        <taxon>Pezizomycotina</taxon>
        <taxon>Sordariomycetes</taxon>
        <taxon>Hypocreomycetidae</taxon>
        <taxon>Hypocreales</taxon>
        <taxon>Hypocreaceae</taxon>
        <taxon>Trichoderma</taxon>
    </lineage>
</organism>
<feature type="compositionally biased region" description="Low complexity" evidence="1">
    <location>
        <begin position="120"/>
        <end position="133"/>
    </location>
</feature>
<proteinExistence type="predicted"/>
<feature type="region of interest" description="Disordered" evidence="1">
    <location>
        <begin position="303"/>
        <end position="324"/>
    </location>
</feature>
<dbReference type="OrthoDB" id="5365739at2759"/>
<dbReference type="AlphaFoldDB" id="A0A395NGD5"/>
<dbReference type="STRING" id="490622.A0A395NGD5"/>
<dbReference type="EMBL" id="PXOA01000477">
    <property type="protein sequence ID" value="RFU75070.1"/>
    <property type="molecule type" value="Genomic_DNA"/>
</dbReference>
<evidence type="ECO:0000256" key="1">
    <source>
        <dbReference type="SAM" id="MobiDB-lite"/>
    </source>
</evidence>
<keyword evidence="3" id="KW-1185">Reference proteome</keyword>
<feature type="compositionally biased region" description="Basic and acidic residues" evidence="1">
    <location>
        <begin position="194"/>
        <end position="204"/>
    </location>
</feature>